<dbReference type="InterPro" id="IPR036597">
    <property type="entry name" value="Fido-like_dom_sf"/>
</dbReference>
<sequence length="401" mass="44317">MNACVNSPTSASFDISPSNRLGQHRETVAGGEVVRAFIPPPLPPNPPLQLEPLFALLDRANQALGRLDGMSALLPDTKLFLYFYVRKEALVSSQIEGTQSSFTDLLLHENDRTTRFGLDDVEEVSNYVAAIQHGLSRLKEGFPISLRMICEMHAILLRGGRGAGKQPGTFRTTQNWIGGTRPGNATFVPPPAQDVVALMGQAEVWLHGQGQNLPLLVRAALLHVQFETIHPFLDGNGRLGRLLVTLLLCSEKALSQPVLYLSLYLKTHRERYYELLTKVRKEGAWEEWLTFFLEGVLEIAIQSTEAAGRILAVFAHDRAQIEALGRPASSVLRVHVALQANPIVSTVRLKQATGLTIPSIARALEALERLGIVREITGRLRDRLWQYSAYLDILSEGADPN</sequence>
<protein>
    <submittedName>
        <fullName evidence="3">Cell division protein Fic</fullName>
    </submittedName>
</protein>
<feature type="domain" description="Fido" evidence="2">
    <location>
        <begin position="144"/>
        <end position="294"/>
    </location>
</feature>
<comment type="caution">
    <text evidence="3">The sequence shown here is derived from an EMBL/GenBank/DDBJ whole genome shotgun (WGS) entry which is preliminary data.</text>
</comment>
<evidence type="ECO:0000313" key="4">
    <source>
        <dbReference type="Proteomes" id="UP001161064"/>
    </source>
</evidence>
<reference evidence="3" key="1">
    <citation type="submission" date="2021-05" db="EMBL/GenBank/DDBJ databases">
        <authorList>
            <person name="Tanabe Y."/>
        </authorList>
    </citation>
    <scope>NUCLEOTIDE SEQUENCE</scope>
    <source>
        <strain evidence="3">BOTRYCO-1</strain>
    </source>
</reference>
<evidence type="ECO:0000256" key="1">
    <source>
        <dbReference type="SAM" id="MobiDB-lite"/>
    </source>
</evidence>
<dbReference type="Proteomes" id="UP001161064">
    <property type="component" value="Unassembled WGS sequence"/>
</dbReference>
<dbReference type="PANTHER" id="PTHR13504:SF38">
    <property type="entry name" value="FIDO DOMAIN-CONTAINING PROTEIN"/>
    <property type="match status" value="1"/>
</dbReference>
<keyword evidence="3" id="KW-0131">Cell cycle</keyword>
<dbReference type="Pfam" id="PF13784">
    <property type="entry name" value="Fic_N"/>
    <property type="match status" value="1"/>
</dbReference>
<dbReference type="Gene3D" id="1.10.3290.10">
    <property type="entry name" value="Fido-like domain"/>
    <property type="match status" value="1"/>
</dbReference>
<keyword evidence="4" id="KW-1185">Reference proteome</keyword>
<dbReference type="SUPFAM" id="SSF140931">
    <property type="entry name" value="Fic-like"/>
    <property type="match status" value="1"/>
</dbReference>
<dbReference type="InterPro" id="IPR026287">
    <property type="entry name" value="SoFic-like"/>
</dbReference>
<reference evidence="3" key="2">
    <citation type="journal article" date="2023" name="ISME Commun">
        <title>Characterization of a bloom-associated alphaproteobacterial lineage, 'Candidatus Phycosocius': insights into freshwater algal-bacterial interactions.</title>
        <authorList>
            <person name="Tanabe Y."/>
            <person name="Yamaguchi H."/>
            <person name="Yoshida M."/>
            <person name="Kai A."/>
            <person name="Okazaki Y."/>
        </authorList>
    </citation>
    <scope>NUCLEOTIDE SEQUENCE</scope>
    <source>
        <strain evidence="3">BOTRYCO-1</strain>
    </source>
</reference>
<evidence type="ECO:0000313" key="3">
    <source>
        <dbReference type="EMBL" id="GIU66212.1"/>
    </source>
</evidence>
<organism evidence="3 4">
    <name type="scientific">Candidatus Phycosocius spiralis</name>
    <dbReference type="NCBI Taxonomy" id="2815099"/>
    <lineage>
        <taxon>Bacteria</taxon>
        <taxon>Pseudomonadati</taxon>
        <taxon>Pseudomonadota</taxon>
        <taxon>Alphaproteobacteria</taxon>
        <taxon>Caulobacterales</taxon>
        <taxon>Caulobacterales incertae sedis</taxon>
        <taxon>Candidatus Phycosocius</taxon>
    </lineage>
</organism>
<feature type="region of interest" description="Disordered" evidence="1">
    <location>
        <begin position="1"/>
        <end position="21"/>
    </location>
</feature>
<dbReference type="GO" id="GO:0051301">
    <property type="term" value="P:cell division"/>
    <property type="evidence" value="ECO:0007669"/>
    <property type="project" value="UniProtKB-KW"/>
</dbReference>
<accession>A0ABQ4PT84</accession>
<name>A0ABQ4PT84_9PROT</name>
<dbReference type="InterPro" id="IPR025758">
    <property type="entry name" value="Fic/DOC_N"/>
</dbReference>
<dbReference type="InterPro" id="IPR040198">
    <property type="entry name" value="Fido_containing"/>
</dbReference>
<keyword evidence="3" id="KW-0132">Cell division</keyword>
<gene>
    <name evidence="3" type="ORF">PsB1_0366</name>
</gene>
<evidence type="ECO:0000259" key="2">
    <source>
        <dbReference type="PROSITE" id="PS51459"/>
    </source>
</evidence>
<dbReference type="PROSITE" id="PS51459">
    <property type="entry name" value="FIDO"/>
    <property type="match status" value="1"/>
</dbReference>
<proteinExistence type="predicted"/>
<dbReference type="PANTHER" id="PTHR13504">
    <property type="entry name" value="FIDO DOMAIN-CONTAINING PROTEIN DDB_G0283145"/>
    <property type="match status" value="1"/>
</dbReference>
<dbReference type="InterPro" id="IPR003812">
    <property type="entry name" value="Fido"/>
</dbReference>
<dbReference type="EMBL" id="BPFZ01000002">
    <property type="protein sequence ID" value="GIU66212.1"/>
    <property type="molecule type" value="Genomic_DNA"/>
</dbReference>
<dbReference type="PIRSF" id="PIRSF038925">
    <property type="entry name" value="AMP-prot_trans"/>
    <property type="match status" value="1"/>
</dbReference>
<dbReference type="Pfam" id="PF02661">
    <property type="entry name" value="Fic"/>
    <property type="match status" value="1"/>
</dbReference>